<name>C8PIP9_9BACT</name>
<dbReference type="OrthoDB" id="9809841at2"/>
<dbReference type="Pfam" id="PF20695">
    <property type="entry name" value="UbiD_N"/>
    <property type="match status" value="1"/>
</dbReference>
<evidence type="ECO:0000256" key="1">
    <source>
        <dbReference type="ARBA" id="ARBA00010021"/>
    </source>
</evidence>
<feature type="domain" description="3-octaprenyl-4-hydroxybenzoate carboxy-lyase-like N-terminal" evidence="3">
    <location>
        <begin position="14"/>
        <end position="97"/>
    </location>
</feature>
<dbReference type="Pfam" id="PF01977">
    <property type="entry name" value="UbiD"/>
    <property type="match status" value="1"/>
</dbReference>
<dbReference type="PANTHER" id="PTHR30108">
    <property type="entry name" value="3-OCTAPRENYL-4-HYDROXYBENZOATE CARBOXY-LYASE-RELATED"/>
    <property type="match status" value="1"/>
</dbReference>
<feature type="domain" description="3-octaprenyl-4-hydroxybenzoate carboxy-lyase-like C-terminal" evidence="4">
    <location>
        <begin position="332"/>
        <end position="454"/>
    </location>
</feature>
<dbReference type="AlphaFoldDB" id="C8PIP9"/>
<dbReference type="Proteomes" id="UP000005709">
    <property type="component" value="Unassembled WGS sequence"/>
</dbReference>
<protein>
    <submittedName>
        <fullName evidence="5">Menaquinone biosynthesis decarboxylase, SCO4490 family</fullName>
    </submittedName>
</protein>
<dbReference type="GO" id="GO:0008694">
    <property type="term" value="F:4-hydroxy-3-polyprenylbenzoate decarboxylase activity"/>
    <property type="evidence" value="ECO:0007669"/>
    <property type="project" value="TreeGrafter"/>
</dbReference>
<comment type="similarity">
    <text evidence="1">Belongs to the UbiD family.</text>
</comment>
<dbReference type="SUPFAM" id="SSF143968">
    <property type="entry name" value="UbiD C-terminal domain-like"/>
    <property type="match status" value="2"/>
</dbReference>
<dbReference type="InterPro" id="IPR002830">
    <property type="entry name" value="UbiD"/>
</dbReference>
<evidence type="ECO:0000313" key="5">
    <source>
        <dbReference type="EMBL" id="EEV16804.1"/>
    </source>
</evidence>
<dbReference type="InterPro" id="IPR049383">
    <property type="entry name" value="UbiD-like_N"/>
</dbReference>
<sequence length="611" mass="69278">MQSFDEILNGNFWIKRLYENGLLREVKEQIGTELEIAHASYIEVKRERSQALLFTNVRNAQGKQMPPVLSNIFGSSSALNLILGREPDEIAAEIESLLKPKRPQNFSEKIDFLAHLISLRKIFVKRLSGRGECQHVAHLGADVDLGELPVLKTWEGDGGEFITMGQVYTKDLNSQTQNLGMYRLQIYGRDRLGMHWQIHKDGAGFFDEYRKAGRKMPVSVAIGGDPLYIWCGQAPLPKGFFELLLYGFIRRSPARLVKSLTNEIYVPEGADYVIEGFVDPAISEPEGPFGDHTGYYTPVEPFPVMEVSAITHKRAPVFHATVVGKPPLEDKFMGYATERIFLPLFRTSAPDLIDYKMPENGVFHNLILAKIAVRYPAAAKQIMHAFWGVGQMSFVKHAVFVPQDAPSLDEYEALTKYVLNRIGAHSLVFSEGVCDQLDHASPNSCFGGKLGIDATVDLSSPPPQILSDEELLAKFQSEEPAILALKQHFCDTKNPLVLINIDKKEFVERSWRRLLKFSENFKILIFTDARNDASNLYMSVWRIVNSIDALRDVFVTQDDRICIDATSKHEWEGYTRRWPQETLCSREVVVSLIERGIVQDEPELFKKFEIF</sequence>
<dbReference type="GO" id="GO:0006744">
    <property type="term" value="P:ubiquinone biosynthetic process"/>
    <property type="evidence" value="ECO:0007669"/>
    <property type="project" value="TreeGrafter"/>
</dbReference>
<feature type="domain" description="3-octaprenyl-4-hydroxybenzoate carboxy-lyase-like Rift-related" evidence="2">
    <location>
        <begin position="129"/>
        <end position="326"/>
    </location>
</feature>
<dbReference type="STRING" id="824.CGRAC_1029"/>
<dbReference type="GO" id="GO:0005829">
    <property type="term" value="C:cytosol"/>
    <property type="evidence" value="ECO:0007669"/>
    <property type="project" value="TreeGrafter"/>
</dbReference>
<dbReference type="NCBIfam" id="TIGR00148">
    <property type="entry name" value="UbiD family decarboxylase"/>
    <property type="match status" value="1"/>
</dbReference>
<dbReference type="RefSeq" id="WP_005871615.1">
    <property type="nucleotide sequence ID" value="NZ_ACYG01000027.1"/>
</dbReference>
<dbReference type="EMBL" id="ACYG01000027">
    <property type="protein sequence ID" value="EEV16804.1"/>
    <property type="molecule type" value="Genomic_DNA"/>
</dbReference>
<evidence type="ECO:0000313" key="6">
    <source>
        <dbReference type="Proteomes" id="UP000005709"/>
    </source>
</evidence>
<organism evidence="5 6">
    <name type="scientific">Campylobacter gracilis RM3268</name>
    <dbReference type="NCBI Taxonomy" id="553220"/>
    <lineage>
        <taxon>Bacteria</taxon>
        <taxon>Pseudomonadati</taxon>
        <taxon>Campylobacterota</taxon>
        <taxon>Epsilonproteobacteria</taxon>
        <taxon>Campylobacterales</taxon>
        <taxon>Campylobacteraceae</taxon>
        <taxon>Campylobacter</taxon>
    </lineage>
</organism>
<dbReference type="InterPro" id="IPR049381">
    <property type="entry name" value="UbiD-like_C"/>
</dbReference>
<dbReference type="Pfam" id="PF20696">
    <property type="entry name" value="UbiD_C"/>
    <property type="match status" value="1"/>
</dbReference>
<evidence type="ECO:0000259" key="4">
    <source>
        <dbReference type="Pfam" id="PF20696"/>
    </source>
</evidence>
<dbReference type="InterPro" id="IPR048304">
    <property type="entry name" value="UbiD_Rift_dom"/>
</dbReference>
<gene>
    <name evidence="5" type="ORF">CAMGR0001_1098</name>
</gene>
<dbReference type="SUPFAM" id="SSF50475">
    <property type="entry name" value="FMN-binding split barrel"/>
    <property type="match status" value="1"/>
</dbReference>
<dbReference type="eggNOG" id="COG0043">
    <property type="taxonomic scope" value="Bacteria"/>
</dbReference>
<dbReference type="Gene3D" id="3.40.1670.10">
    <property type="entry name" value="UbiD C-terminal domain-like"/>
    <property type="match status" value="1"/>
</dbReference>
<proteinExistence type="inferred from homology"/>
<dbReference type="PANTHER" id="PTHR30108:SF17">
    <property type="entry name" value="FERULIC ACID DECARBOXYLASE 1"/>
    <property type="match status" value="1"/>
</dbReference>
<accession>C8PIP9</accession>
<evidence type="ECO:0000259" key="3">
    <source>
        <dbReference type="Pfam" id="PF20695"/>
    </source>
</evidence>
<evidence type="ECO:0000259" key="2">
    <source>
        <dbReference type="Pfam" id="PF01977"/>
    </source>
</evidence>
<keyword evidence="6" id="KW-1185">Reference proteome</keyword>
<dbReference type="InterPro" id="IPR022390">
    <property type="entry name" value="HBDC"/>
</dbReference>
<dbReference type="NCBIfam" id="TIGR03701">
    <property type="entry name" value="mena_SCO4490"/>
    <property type="match status" value="1"/>
</dbReference>
<comment type="caution">
    <text evidence="5">The sequence shown here is derived from an EMBL/GenBank/DDBJ whole genome shotgun (WGS) entry which is preliminary data.</text>
</comment>
<reference evidence="5 6" key="1">
    <citation type="submission" date="2009-07" db="EMBL/GenBank/DDBJ databases">
        <authorList>
            <person name="Madupu R."/>
            <person name="Sebastian Y."/>
            <person name="Durkin A.S."/>
            <person name="Torralba M."/>
            <person name="Methe B."/>
            <person name="Sutton G.G."/>
            <person name="Strausberg R.L."/>
            <person name="Nelson K.E."/>
        </authorList>
    </citation>
    <scope>NUCLEOTIDE SEQUENCE [LARGE SCALE GENOMIC DNA]</scope>
    <source>
        <strain evidence="5 6">RM3268</strain>
    </source>
</reference>